<organism evidence="2">
    <name type="scientific">viral metagenome</name>
    <dbReference type="NCBI Taxonomy" id="1070528"/>
    <lineage>
        <taxon>unclassified sequences</taxon>
        <taxon>metagenomes</taxon>
        <taxon>organismal metagenomes</taxon>
    </lineage>
</organism>
<sequence>MSWSFDWISFLVGFIVGVTVTCNYLEWRDKRMRMHWERKGEKLK</sequence>
<dbReference type="EMBL" id="MT143879">
    <property type="protein sequence ID" value="QJB04312.1"/>
    <property type="molecule type" value="Genomic_DNA"/>
</dbReference>
<feature type="transmembrane region" description="Helical" evidence="1">
    <location>
        <begin position="6"/>
        <end position="25"/>
    </location>
</feature>
<name>A0A6M3MHQ4_9ZZZZ</name>
<keyword evidence="1" id="KW-0812">Transmembrane</keyword>
<dbReference type="AlphaFoldDB" id="A0A6M3MHQ4"/>
<protein>
    <submittedName>
        <fullName evidence="2">Uncharacterized protein</fullName>
    </submittedName>
</protein>
<keyword evidence="1" id="KW-1133">Transmembrane helix</keyword>
<gene>
    <name evidence="2" type="ORF">MM171B00346_0024</name>
</gene>
<keyword evidence="1" id="KW-0472">Membrane</keyword>
<accession>A0A6M3MHQ4</accession>
<reference evidence="2" key="1">
    <citation type="submission" date="2020-03" db="EMBL/GenBank/DDBJ databases">
        <title>The deep terrestrial virosphere.</title>
        <authorList>
            <person name="Holmfeldt K."/>
            <person name="Nilsson E."/>
            <person name="Simone D."/>
            <person name="Lopez-Fernandez M."/>
            <person name="Wu X."/>
            <person name="de Brujin I."/>
            <person name="Lundin D."/>
            <person name="Andersson A."/>
            <person name="Bertilsson S."/>
            <person name="Dopson M."/>
        </authorList>
    </citation>
    <scope>NUCLEOTIDE SEQUENCE</scope>
    <source>
        <strain evidence="2">MM171B00346</strain>
    </source>
</reference>
<proteinExistence type="predicted"/>
<evidence type="ECO:0000256" key="1">
    <source>
        <dbReference type="SAM" id="Phobius"/>
    </source>
</evidence>
<evidence type="ECO:0000313" key="2">
    <source>
        <dbReference type="EMBL" id="QJB04312.1"/>
    </source>
</evidence>